<reference evidence="1" key="2">
    <citation type="submission" date="2023-06" db="EMBL/GenBank/DDBJ databases">
        <authorList>
            <person name="Swenson N.G."/>
            <person name="Wegrzyn J.L."/>
            <person name="Mcevoy S.L."/>
        </authorList>
    </citation>
    <scope>NUCLEOTIDE SEQUENCE</scope>
    <source>
        <strain evidence="1">NS2018</strain>
        <tissue evidence="1">Leaf</tissue>
    </source>
</reference>
<organism evidence="1 2">
    <name type="scientific">Acer saccharum</name>
    <name type="common">Sugar maple</name>
    <dbReference type="NCBI Taxonomy" id="4024"/>
    <lineage>
        <taxon>Eukaryota</taxon>
        <taxon>Viridiplantae</taxon>
        <taxon>Streptophyta</taxon>
        <taxon>Embryophyta</taxon>
        <taxon>Tracheophyta</taxon>
        <taxon>Spermatophyta</taxon>
        <taxon>Magnoliopsida</taxon>
        <taxon>eudicotyledons</taxon>
        <taxon>Gunneridae</taxon>
        <taxon>Pentapetalae</taxon>
        <taxon>rosids</taxon>
        <taxon>malvids</taxon>
        <taxon>Sapindales</taxon>
        <taxon>Sapindaceae</taxon>
        <taxon>Hippocastanoideae</taxon>
        <taxon>Acereae</taxon>
        <taxon>Acer</taxon>
    </lineage>
</organism>
<keyword evidence="2" id="KW-1185">Reference proteome</keyword>
<name>A0AA39V7X7_ACESA</name>
<reference evidence="1" key="1">
    <citation type="journal article" date="2022" name="Plant J.">
        <title>Strategies of tolerance reflected in two North American maple genomes.</title>
        <authorList>
            <person name="McEvoy S.L."/>
            <person name="Sezen U.U."/>
            <person name="Trouern-Trend A."/>
            <person name="McMahon S.M."/>
            <person name="Schaberg P.G."/>
            <person name="Yang J."/>
            <person name="Wegrzyn J.L."/>
            <person name="Swenson N.G."/>
        </authorList>
    </citation>
    <scope>NUCLEOTIDE SEQUENCE</scope>
    <source>
        <strain evidence="1">NS2018</strain>
    </source>
</reference>
<evidence type="ECO:0000313" key="2">
    <source>
        <dbReference type="Proteomes" id="UP001168877"/>
    </source>
</evidence>
<dbReference type="EMBL" id="JAUESC010000388">
    <property type="protein sequence ID" value="KAK0570910.1"/>
    <property type="molecule type" value="Genomic_DNA"/>
</dbReference>
<accession>A0AA39V7X7</accession>
<protein>
    <submittedName>
        <fullName evidence="1">Uncharacterized protein</fullName>
    </submittedName>
</protein>
<dbReference type="Proteomes" id="UP001168877">
    <property type="component" value="Unassembled WGS sequence"/>
</dbReference>
<gene>
    <name evidence="1" type="ORF">LWI29_008296</name>
</gene>
<sequence length="126" mass="14438">MNTIARRRLDRQTIIVGNLEWKGLLPPACALSGDPHHRDFFRRRFSNSRLPYNVAGHPPRSEISDPCLFCSATRVALFDPTRPDRFSFNSDPRRFFFTGDSSSPLPDHRASPTFSRLRQTRPVGLL</sequence>
<comment type="caution">
    <text evidence="1">The sequence shown here is derived from an EMBL/GenBank/DDBJ whole genome shotgun (WGS) entry which is preliminary data.</text>
</comment>
<dbReference type="AlphaFoldDB" id="A0AA39V7X7"/>
<proteinExistence type="predicted"/>
<evidence type="ECO:0000313" key="1">
    <source>
        <dbReference type="EMBL" id="KAK0570910.1"/>
    </source>
</evidence>